<dbReference type="Proteomes" id="UP001165082">
    <property type="component" value="Unassembled WGS sequence"/>
</dbReference>
<dbReference type="AlphaFoldDB" id="A0A9W7DS50"/>
<evidence type="ECO:0000313" key="2">
    <source>
        <dbReference type="Proteomes" id="UP001165082"/>
    </source>
</evidence>
<dbReference type="PANTHER" id="PTHR14030">
    <property type="entry name" value="MITOTIC CHECKPOINT SERINE/THREONINE-PROTEIN KINASE BUB1"/>
    <property type="match status" value="1"/>
</dbReference>
<protein>
    <recommendedName>
        <fullName evidence="3">Protein kinase domain-containing protein</fullName>
    </recommendedName>
</protein>
<dbReference type="OrthoDB" id="207364at2759"/>
<dbReference type="EMBL" id="BRXZ01004715">
    <property type="protein sequence ID" value="GMH54229.1"/>
    <property type="molecule type" value="Genomic_DNA"/>
</dbReference>
<dbReference type="GO" id="GO:0007094">
    <property type="term" value="P:mitotic spindle assembly checkpoint signaling"/>
    <property type="evidence" value="ECO:0007669"/>
    <property type="project" value="InterPro"/>
</dbReference>
<feature type="non-terminal residue" evidence="1">
    <location>
        <position position="1"/>
    </location>
</feature>
<accession>A0A9W7DS50</accession>
<dbReference type="InterPro" id="IPR011009">
    <property type="entry name" value="Kinase-like_dom_sf"/>
</dbReference>
<dbReference type="GO" id="GO:0000776">
    <property type="term" value="C:kinetochore"/>
    <property type="evidence" value="ECO:0007669"/>
    <property type="project" value="UniProtKB-ARBA"/>
</dbReference>
<comment type="caution">
    <text evidence="1">The sequence shown here is derived from an EMBL/GenBank/DDBJ whole genome shotgun (WGS) entry which is preliminary data.</text>
</comment>
<dbReference type="Gene3D" id="1.10.510.10">
    <property type="entry name" value="Transferase(Phosphotransferase) domain 1"/>
    <property type="match status" value="1"/>
</dbReference>
<proteinExistence type="predicted"/>
<evidence type="ECO:0000313" key="1">
    <source>
        <dbReference type="EMBL" id="GMH54229.1"/>
    </source>
</evidence>
<name>A0A9W7DS50_9STRA</name>
<gene>
    <name evidence="1" type="ORF">TrRE_jg5299</name>
</gene>
<keyword evidence="2" id="KW-1185">Reference proteome</keyword>
<sequence length="355" mass="38329">MKRVTSLSKTTTGLDHLYLLPGSTGSNIDSTAEIASMSLSTKLKVNFGNPETDEDSTPLEKLHNSATPLVYEAILLHKLATDTANSKCASLSLTLPTGGVIIGNVMDLVAAQLAFGAGPLDQHVMAEIVLKSLEAVIDLHKDYHIIHNSLSPPNLVISKSEDSELAVSIVGFGAQSIDLQENNCDHPDVLFTCFEPLLQEQVITGPLLRCPHSCPAVLPRTSRCEGDTENSWKFQPDNFGVADIAHFMLFGGRPLEVVRDSNGKYCPKAFISGYTPYRRTWEAVFDVLLNPRKGSDGGSEQFGDVIELLENIVEEGSLAGRIRVLDTLGGFASREGGLVSSADTSFFENNSYICG</sequence>
<reference evidence="1" key="1">
    <citation type="submission" date="2022-07" db="EMBL/GenBank/DDBJ databases">
        <title>Genome analysis of Parmales, a sister group of diatoms, reveals the evolutionary specialization of diatoms from phago-mixotrophs to photoautotrophs.</title>
        <authorList>
            <person name="Ban H."/>
            <person name="Sato S."/>
            <person name="Yoshikawa S."/>
            <person name="Kazumasa Y."/>
            <person name="Nakamura Y."/>
            <person name="Ichinomiya M."/>
            <person name="Saitoh K."/>
            <person name="Sato N."/>
            <person name="Blanc-Mathieu R."/>
            <person name="Endo H."/>
            <person name="Kuwata A."/>
            <person name="Ogata H."/>
        </authorList>
    </citation>
    <scope>NUCLEOTIDE SEQUENCE</scope>
</reference>
<evidence type="ECO:0008006" key="3">
    <source>
        <dbReference type="Google" id="ProtNLM"/>
    </source>
</evidence>
<dbReference type="InterPro" id="IPR015661">
    <property type="entry name" value="Bub1/Mad3"/>
</dbReference>
<dbReference type="SUPFAM" id="SSF56112">
    <property type="entry name" value="Protein kinase-like (PK-like)"/>
    <property type="match status" value="1"/>
</dbReference>
<organism evidence="1 2">
    <name type="scientific">Triparma retinervis</name>
    <dbReference type="NCBI Taxonomy" id="2557542"/>
    <lineage>
        <taxon>Eukaryota</taxon>
        <taxon>Sar</taxon>
        <taxon>Stramenopiles</taxon>
        <taxon>Ochrophyta</taxon>
        <taxon>Bolidophyceae</taxon>
        <taxon>Parmales</taxon>
        <taxon>Triparmaceae</taxon>
        <taxon>Triparma</taxon>
    </lineage>
</organism>